<gene>
    <name evidence="1" type="ORF">SAMN04244579_04581</name>
</gene>
<name>A0A1H6ZIA4_9GAMM</name>
<accession>A0A1H6ZIA4</accession>
<dbReference type="AlphaFoldDB" id="A0A1H6ZIA4"/>
<dbReference type="EMBL" id="FNYO01000131">
    <property type="protein sequence ID" value="SEJ49290.1"/>
    <property type="molecule type" value="Genomic_DNA"/>
</dbReference>
<proteinExistence type="predicted"/>
<sequence>MSESLNRLLAELHAERERTWDPAALQVNVDQRRRLVEEARPERFVKADDRVEPF</sequence>
<protein>
    <submittedName>
        <fullName evidence="1">Uncharacterized protein</fullName>
    </submittedName>
</protein>
<evidence type="ECO:0000313" key="1">
    <source>
        <dbReference type="EMBL" id="SEJ49290.1"/>
    </source>
</evidence>
<reference evidence="1 2" key="1">
    <citation type="submission" date="2016-10" db="EMBL/GenBank/DDBJ databases">
        <authorList>
            <person name="de Groot N.N."/>
        </authorList>
    </citation>
    <scope>NUCLEOTIDE SEQUENCE [LARGE SCALE GENOMIC DNA]</scope>
    <source>
        <strain evidence="1 2">DSM 1041</strain>
    </source>
</reference>
<organism evidence="1 2">
    <name type="scientific">Azotobacter beijerinckii</name>
    <dbReference type="NCBI Taxonomy" id="170623"/>
    <lineage>
        <taxon>Bacteria</taxon>
        <taxon>Pseudomonadati</taxon>
        <taxon>Pseudomonadota</taxon>
        <taxon>Gammaproteobacteria</taxon>
        <taxon>Pseudomonadales</taxon>
        <taxon>Pseudomonadaceae</taxon>
        <taxon>Azotobacter</taxon>
    </lineage>
</organism>
<dbReference type="RefSeq" id="WP_254789290.1">
    <property type="nucleotide sequence ID" value="NZ_FNYO01000131.1"/>
</dbReference>
<dbReference type="STRING" id="170623.SAMN04244579_04581"/>
<evidence type="ECO:0000313" key="2">
    <source>
        <dbReference type="Proteomes" id="UP000199005"/>
    </source>
</evidence>
<dbReference type="Proteomes" id="UP000199005">
    <property type="component" value="Unassembled WGS sequence"/>
</dbReference>